<dbReference type="EMBL" id="OX597826">
    <property type="protein sequence ID" value="CAI9731956.1"/>
    <property type="molecule type" value="Genomic_DNA"/>
</dbReference>
<evidence type="ECO:0000256" key="1">
    <source>
        <dbReference type="SAM" id="MobiDB-lite"/>
    </source>
</evidence>
<accession>A0AA36BCL7</accession>
<protein>
    <submittedName>
        <fullName evidence="2">Uncharacterized protein</fullName>
    </submittedName>
</protein>
<evidence type="ECO:0000313" key="3">
    <source>
        <dbReference type="Proteomes" id="UP001162480"/>
    </source>
</evidence>
<reference evidence="2" key="1">
    <citation type="submission" date="2023-08" db="EMBL/GenBank/DDBJ databases">
        <authorList>
            <person name="Alioto T."/>
            <person name="Alioto T."/>
            <person name="Gomez Garrido J."/>
        </authorList>
    </citation>
    <scope>NUCLEOTIDE SEQUENCE</scope>
</reference>
<gene>
    <name evidence="2" type="ORF">OCTVUL_1B027297</name>
</gene>
<sequence length="117" mass="12271">MIITRTTPEAVTIRNGDTTPVQLGEQILPVINEEIHDTVVQTFVNLCDIGSKVKTVKFKVNQVAFAISFVVIGVGVGVGGGENKVSDFAVDHLHTVAPATPTDDGDDDVASTAVPSI</sequence>
<dbReference type="AlphaFoldDB" id="A0AA36BCL7"/>
<organism evidence="2 3">
    <name type="scientific">Octopus vulgaris</name>
    <name type="common">Common octopus</name>
    <dbReference type="NCBI Taxonomy" id="6645"/>
    <lineage>
        <taxon>Eukaryota</taxon>
        <taxon>Metazoa</taxon>
        <taxon>Spiralia</taxon>
        <taxon>Lophotrochozoa</taxon>
        <taxon>Mollusca</taxon>
        <taxon>Cephalopoda</taxon>
        <taxon>Coleoidea</taxon>
        <taxon>Octopodiformes</taxon>
        <taxon>Octopoda</taxon>
        <taxon>Incirrata</taxon>
        <taxon>Octopodidae</taxon>
        <taxon>Octopus</taxon>
    </lineage>
</organism>
<proteinExistence type="predicted"/>
<name>A0AA36BCL7_OCTVU</name>
<feature type="region of interest" description="Disordered" evidence="1">
    <location>
        <begin position="96"/>
        <end position="117"/>
    </location>
</feature>
<dbReference type="Proteomes" id="UP001162480">
    <property type="component" value="Chromosome 13"/>
</dbReference>
<evidence type="ECO:0000313" key="2">
    <source>
        <dbReference type="EMBL" id="CAI9731956.1"/>
    </source>
</evidence>
<keyword evidence="3" id="KW-1185">Reference proteome</keyword>